<proteinExistence type="inferred from homology"/>
<dbReference type="GO" id="GO:0016651">
    <property type="term" value="F:oxidoreductase activity, acting on NAD(P)H"/>
    <property type="evidence" value="ECO:0007669"/>
    <property type="project" value="InterPro"/>
</dbReference>
<keyword evidence="2" id="KW-0560">Oxidoreductase</keyword>
<dbReference type="EMBL" id="MU404353">
    <property type="protein sequence ID" value="KAI1613692.1"/>
    <property type="molecule type" value="Genomic_DNA"/>
</dbReference>
<evidence type="ECO:0000313" key="4">
    <source>
        <dbReference type="EMBL" id="KAI1613692.1"/>
    </source>
</evidence>
<sequence>MTQTNQAAWLRKEKTKLEVGPAEIGKPGHDQVLIKNKAVAINPVDWKMQDGHLFPINEPRVMGNDVAGEIVEVGEGVSEFSKDQRVLAHVIGLVTGKAEEGGFQNFSLANTIGVCPMPDSMTFEEASVLPLAISTATQGLFAKEYLALPKPSHDVEELGKTLLVWGASSSVGAAAVQLAVAAGLKVIATASKRNFDFCKDLGASQVFDYNSPGIVGDLTDALQKDDVAGAYDAISTRDTQLNTAQVLAQLGGGKMATVLPASDEIPSTVTAKSVYAVNILTQDKQLGQAIWHVFLPDALKNGQIRPLPKPDVVGHGVEHIQAGLDKNREGVSAAKVVVTL</sequence>
<evidence type="ECO:0000256" key="1">
    <source>
        <dbReference type="ARBA" id="ARBA00008072"/>
    </source>
</evidence>
<organism evidence="4 5">
    <name type="scientific">Exophiala viscosa</name>
    <dbReference type="NCBI Taxonomy" id="2486360"/>
    <lineage>
        <taxon>Eukaryota</taxon>
        <taxon>Fungi</taxon>
        <taxon>Dikarya</taxon>
        <taxon>Ascomycota</taxon>
        <taxon>Pezizomycotina</taxon>
        <taxon>Eurotiomycetes</taxon>
        <taxon>Chaetothyriomycetidae</taxon>
        <taxon>Chaetothyriales</taxon>
        <taxon>Herpotrichiellaceae</taxon>
        <taxon>Exophiala</taxon>
    </lineage>
</organism>
<comment type="similarity">
    <text evidence="1">Belongs to the zinc-containing alcohol dehydrogenase family.</text>
</comment>
<dbReference type="InterPro" id="IPR020843">
    <property type="entry name" value="ER"/>
</dbReference>
<evidence type="ECO:0000259" key="3">
    <source>
        <dbReference type="SMART" id="SM00829"/>
    </source>
</evidence>
<protein>
    <submittedName>
        <fullName evidence="4">Oxidoreductase</fullName>
    </submittedName>
</protein>
<dbReference type="SMART" id="SM00829">
    <property type="entry name" value="PKS_ER"/>
    <property type="match status" value="1"/>
</dbReference>
<dbReference type="InterPro" id="IPR011032">
    <property type="entry name" value="GroES-like_sf"/>
</dbReference>
<dbReference type="Pfam" id="PF08240">
    <property type="entry name" value="ADH_N"/>
    <property type="match status" value="1"/>
</dbReference>
<dbReference type="Gene3D" id="3.90.180.10">
    <property type="entry name" value="Medium-chain alcohol dehydrogenases, catalytic domain"/>
    <property type="match status" value="1"/>
</dbReference>
<dbReference type="InterPro" id="IPR013149">
    <property type="entry name" value="ADH-like_C"/>
</dbReference>
<name>A0AAN6DY41_9EURO</name>
<dbReference type="Pfam" id="PF00107">
    <property type="entry name" value="ADH_zinc_N"/>
    <property type="match status" value="1"/>
</dbReference>
<evidence type="ECO:0000256" key="2">
    <source>
        <dbReference type="ARBA" id="ARBA00023002"/>
    </source>
</evidence>
<comment type="caution">
    <text evidence="4">The sequence shown here is derived from an EMBL/GenBank/DDBJ whole genome shotgun (WGS) entry which is preliminary data.</text>
</comment>
<dbReference type="AlphaFoldDB" id="A0AAN6DY41"/>
<dbReference type="InterPro" id="IPR036291">
    <property type="entry name" value="NAD(P)-bd_dom_sf"/>
</dbReference>
<dbReference type="CDD" id="cd08249">
    <property type="entry name" value="enoyl_reductase_like"/>
    <property type="match status" value="1"/>
</dbReference>
<evidence type="ECO:0000313" key="5">
    <source>
        <dbReference type="Proteomes" id="UP001203852"/>
    </source>
</evidence>
<gene>
    <name evidence="4" type="ORF">EDD36DRAFT_204885</name>
</gene>
<feature type="domain" description="Enoyl reductase (ER)" evidence="3">
    <location>
        <begin position="14"/>
        <end position="338"/>
    </location>
</feature>
<reference evidence="4" key="1">
    <citation type="journal article" date="2022" name="bioRxiv">
        <title>Deciphering the potential niche of two novel black yeast fungi from a biological soil crust based on their genomes, phenotypes, and melanin regulation.</title>
        <authorList>
            <consortium name="DOE Joint Genome Institute"/>
            <person name="Carr E.C."/>
            <person name="Barton Q."/>
            <person name="Grambo S."/>
            <person name="Sullivan M."/>
            <person name="Renfro C.M."/>
            <person name="Kuo A."/>
            <person name="Pangilinan J."/>
            <person name="Lipzen A."/>
            <person name="Keymanesh K."/>
            <person name="Savage E."/>
            <person name="Barry K."/>
            <person name="Grigoriev I.V."/>
            <person name="Riekhof W.R."/>
            <person name="Harris S.S."/>
        </authorList>
    </citation>
    <scope>NUCLEOTIDE SEQUENCE</scope>
    <source>
        <strain evidence="4">JF 03-4F</strain>
    </source>
</reference>
<dbReference type="InterPro" id="IPR047122">
    <property type="entry name" value="Trans-enoyl_RdTase-like"/>
</dbReference>
<dbReference type="Proteomes" id="UP001203852">
    <property type="component" value="Unassembled WGS sequence"/>
</dbReference>
<accession>A0AAN6DY41</accession>
<keyword evidence="5" id="KW-1185">Reference proteome</keyword>
<dbReference type="SUPFAM" id="SSF50129">
    <property type="entry name" value="GroES-like"/>
    <property type="match status" value="1"/>
</dbReference>
<dbReference type="InterPro" id="IPR013154">
    <property type="entry name" value="ADH-like_N"/>
</dbReference>
<dbReference type="PANTHER" id="PTHR45348:SF2">
    <property type="entry name" value="ZINC-TYPE ALCOHOL DEHYDROGENASE-LIKE PROTEIN C2E1P3.01"/>
    <property type="match status" value="1"/>
</dbReference>
<dbReference type="Gene3D" id="3.40.50.720">
    <property type="entry name" value="NAD(P)-binding Rossmann-like Domain"/>
    <property type="match status" value="1"/>
</dbReference>
<dbReference type="PANTHER" id="PTHR45348">
    <property type="entry name" value="HYPOTHETICAL OXIDOREDUCTASE (EUROFUNG)"/>
    <property type="match status" value="1"/>
</dbReference>
<dbReference type="SUPFAM" id="SSF51735">
    <property type="entry name" value="NAD(P)-binding Rossmann-fold domains"/>
    <property type="match status" value="1"/>
</dbReference>